<evidence type="ECO:0000256" key="4">
    <source>
        <dbReference type="RuleBase" id="RU000363"/>
    </source>
</evidence>
<comment type="similarity">
    <text evidence="1 4">Belongs to the short-chain dehydrogenases/reductases (SDR) family.</text>
</comment>
<dbReference type="Proteomes" id="UP001596203">
    <property type="component" value="Unassembled WGS sequence"/>
</dbReference>
<dbReference type="InterPro" id="IPR002347">
    <property type="entry name" value="SDR_fam"/>
</dbReference>
<dbReference type="Gene3D" id="3.40.50.720">
    <property type="entry name" value="NAD(P)-binding Rossmann-like Domain"/>
    <property type="match status" value="1"/>
</dbReference>
<comment type="caution">
    <text evidence="5">The sequence shown here is derived from an EMBL/GenBank/DDBJ whole genome shotgun (WGS) entry which is preliminary data.</text>
</comment>
<sequence>MPTRVAVVTGANRGIGREVARQLAARGDLVVLTARDANKAGQAAKEIARQGGTVVPHPLDVADPGAASRLAVDLARDHGRVDVLVNNAAICYDTWARASAADLDEVRTALDTNLFGAWSVTLALLPLLRASGQGRIVNVSSEAGSLASMGGGTPAYALSKAGLNALTRMLAAELRDDGILVNAVCPGWVATDMGGGGGRPVRDGAAGIVWAASLPDSGPTGGFFRDRRPVPW</sequence>
<accession>A0ABW1K761</accession>
<evidence type="ECO:0000313" key="6">
    <source>
        <dbReference type="Proteomes" id="UP001596203"/>
    </source>
</evidence>
<dbReference type="SUPFAM" id="SSF51735">
    <property type="entry name" value="NAD(P)-binding Rossmann-fold domains"/>
    <property type="match status" value="1"/>
</dbReference>
<keyword evidence="6" id="KW-1185">Reference proteome</keyword>
<dbReference type="PRINTS" id="PR00081">
    <property type="entry name" value="GDHRDH"/>
</dbReference>
<dbReference type="InterPro" id="IPR045313">
    <property type="entry name" value="CBR1-like"/>
</dbReference>
<dbReference type="InterPro" id="IPR036291">
    <property type="entry name" value="NAD(P)-bd_dom_sf"/>
</dbReference>
<name>A0ABW1K761_9ACTN</name>
<dbReference type="CDD" id="cd05324">
    <property type="entry name" value="carb_red_PTCR-like_SDR_c"/>
    <property type="match status" value="1"/>
</dbReference>
<dbReference type="Pfam" id="PF00106">
    <property type="entry name" value="adh_short"/>
    <property type="match status" value="1"/>
</dbReference>
<protein>
    <submittedName>
        <fullName evidence="5">SDR family oxidoreductase</fullName>
    </submittedName>
</protein>
<evidence type="ECO:0000256" key="3">
    <source>
        <dbReference type="ARBA" id="ARBA00023002"/>
    </source>
</evidence>
<dbReference type="PANTHER" id="PTHR43490:SF99">
    <property type="entry name" value="SHORT-CHAIN DEHYDROGENASE_REDUCTASE"/>
    <property type="match status" value="1"/>
</dbReference>
<keyword evidence="3" id="KW-0560">Oxidoreductase</keyword>
<evidence type="ECO:0000313" key="5">
    <source>
        <dbReference type="EMBL" id="MFC6016699.1"/>
    </source>
</evidence>
<keyword evidence="2" id="KW-0521">NADP</keyword>
<dbReference type="PANTHER" id="PTHR43490">
    <property type="entry name" value="(+)-NEOMENTHOL DEHYDROGENASE"/>
    <property type="match status" value="1"/>
</dbReference>
<organism evidence="5 6">
    <name type="scientific">Plantactinospora solaniradicis</name>
    <dbReference type="NCBI Taxonomy" id="1723736"/>
    <lineage>
        <taxon>Bacteria</taxon>
        <taxon>Bacillati</taxon>
        <taxon>Actinomycetota</taxon>
        <taxon>Actinomycetes</taxon>
        <taxon>Micromonosporales</taxon>
        <taxon>Micromonosporaceae</taxon>
        <taxon>Plantactinospora</taxon>
    </lineage>
</organism>
<reference evidence="6" key="1">
    <citation type="journal article" date="2019" name="Int. J. Syst. Evol. Microbiol.">
        <title>The Global Catalogue of Microorganisms (GCM) 10K type strain sequencing project: providing services to taxonomists for standard genome sequencing and annotation.</title>
        <authorList>
            <consortium name="The Broad Institute Genomics Platform"/>
            <consortium name="The Broad Institute Genome Sequencing Center for Infectious Disease"/>
            <person name="Wu L."/>
            <person name="Ma J."/>
        </authorList>
    </citation>
    <scope>NUCLEOTIDE SEQUENCE [LARGE SCALE GENOMIC DNA]</scope>
    <source>
        <strain evidence="6">ZS-35-S2</strain>
    </source>
</reference>
<evidence type="ECO:0000256" key="1">
    <source>
        <dbReference type="ARBA" id="ARBA00006484"/>
    </source>
</evidence>
<dbReference type="PRINTS" id="PR00080">
    <property type="entry name" value="SDRFAMILY"/>
</dbReference>
<dbReference type="EMBL" id="JBHSPR010000008">
    <property type="protein sequence ID" value="MFC6016699.1"/>
    <property type="molecule type" value="Genomic_DNA"/>
</dbReference>
<gene>
    <name evidence="5" type="ORF">ACFP2T_10850</name>
</gene>
<evidence type="ECO:0000256" key="2">
    <source>
        <dbReference type="ARBA" id="ARBA00022857"/>
    </source>
</evidence>
<dbReference type="RefSeq" id="WP_377420322.1">
    <property type="nucleotide sequence ID" value="NZ_JBHSPR010000008.1"/>
</dbReference>
<proteinExistence type="inferred from homology"/>